<dbReference type="Gene3D" id="2.130.10.10">
    <property type="entry name" value="YVTN repeat-like/Quinoprotein amine dehydrogenase"/>
    <property type="match status" value="5"/>
</dbReference>
<feature type="repeat" description="WD" evidence="3">
    <location>
        <begin position="1166"/>
        <end position="1197"/>
    </location>
</feature>
<comment type="caution">
    <text evidence="6">The sequence shown here is derived from an EMBL/GenBank/DDBJ whole genome shotgun (WGS) entry which is preliminary data.</text>
</comment>
<feature type="repeat" description="WD" evidence="3">
    <location>
        <begin position="1565"/>
        <end position="1599"/>
    </location>
</feature>
<organism evidence="6 7">
    <name type="scientific">Stenomitos frigidus ULC18</name>
    <dbReference type="NCBI Taxonomy" id="2107698"/>
    <lineage>
        <taxon>Bacteria</taxon>
        <taxon>Bacillati</taxon>
        <taxon>Cyanobacteriota</taxon>
        <taxon>Cyanophyceae</taxon>
        <taxon>Leptolyngbyales</taxon>
        <taxon>Leptolyngbyaceae</taxon>
        <taxon>Stenomitos</taxon>
    </lineage>
</organism>
<name>A0A2T1EIZ4_9CYAN</name>
<dbReference type="EMBL" id="PVWK01000026">
    <property type="protein sequence ID" value="PSB32648.1"/>
    <property type="molecule type" value="Genomic_DNA"/>
</dbReference>
<dbReference type="PANTHER" id="PTHR44129">
    <property type="entry name" value="WD REPEAT-CONTAINING PROTEIN POP1"/>
    <property type="match status" value="1"/>
</dbReference>
<evidence type="ECO:0000313" key="6">
    <source>
        <dbReference type="EMBL" id="PSB32648.1"/>
    </source>
</evidence>
<feature type="repeat" description="WD" evidence="3">
    <location>
        <begin position="1648"/>
        <end position="1690"/>
    </location>
</feature>
<dbReference type="InterPro" id="IPR050349">
    <property type="entry name" value="WD_LIS1/nudF_dynein_reg"/>
</dbReference>
<dbReference type="SMART" id="SM00320">
    <property type="entry name" value="WD40"/>
    <property type="match status" value="14"/>
</dbReference>
<dbReference type="PROSITE" id="PS00678">
    <property type="entry name" value="WD_REPEATS_1"/>
    <property type="match status" value="3"/>
</dbReference>
<evidence type="ECO:0000256" key="2">
    <source>
        <dbReference type="ARBA" id="ARBA00022737"/>
    </source>
</evidence>
<dbReference type="InterPro" id="IPR011990">
    <property type="entry name" value="TPR-like_helical_dom_sf"/>
</dbReference>
<protein>
    <submittedName>
        <fullName evidence="6">Uncharacterized protein</fullName>
    </submittedName>
</protein>
<reference evidence="6 7" key="2">
    <citation type="submission" date="2018-03" db="EMBL/GenBank/DDBJ databases">
        <title>The ancient ancestry and fast evolution of plastids.</title>
        <authorList>
            <person name="Moore K.R."/>
            <person name="Magnabosco C."/>
            <person name="Momper L."/>
            <person name="Gold D.A."/>
            <person name="Bosak T."/>
            <person name="Fournier G.P."/>
        </authorList>
    </citation>
    <scope>NUCLEOTIDE SEQUENCE [LARGE SCALE GENOMIC DNA]</scope>
    <source>
        <strain evidence="6 7">ULC18</strain>
    </source>
</reference>
<dbReference type="SUPFAM" id="SSF50998">
    <property type="entry name" value="Quinoprotein alcohol dehydrogenase-like"/>
    <property type="match status" value="2"/>
</dbReference>
<dbReference type="Gene3D" id="1.25.40.10">
    <property type="entry name" value="Tetratricopeptide repeat domain"/>
    <property type="match status" value="1"/>
</dbReference>
<evidence type="ECO:0000256" key="1">
    <source>
        <dbReference type="ARBA" id="ARBA00022574"/>
    </source>
</evidence>
<keyword evidence="1 3" id="KW-0853">WD repeat</keyword>
<dbReference type="InterPro" id="IPR056829">
    <property type="entry name" value="Beta-prop_TEP1_2nd"/>
</dbReference>
<feature type="domain" description="TEP-1 second beta-propeller" evidence="5">
    <location>
        <begin position="1044"/>
        <end position="1212"/>
    </location>
</feature>
<evidence type="ECO:0000259" key="5">
    <source>
        <dbReference type="Pfam" id="PF25047"/>
    </source>
</evidence>
<dbReference type="InterPro" id="IPR049052">
    <property type="entry name" value="nSTAND1"/>
</dbReference>
<feature type="repeat" description="WD" evidence="3">
    <location>
        <begin position="1246"/>
        <end position="1270"/>
    </location>
</feature>
<feature type="repeat" description="WD" evidence="3">
    <location>
        <begin position="1606"/>
        <end position="1647"/>
    </location>
</feature>
<dbReference type="Gene3D" id="3.40.50.300">
    <property type="entry name" value="P-loop containing nucleotide triphosphate hydrolases"/>
    <property type="match status" value="1"/>
</dbReference>
<dbReference type="Pfam" id="PF20703">
    <property type="entry name" value="nSTAND1"/>
    <property type="match status" value="1"/>
</dbReference>
<dbReference type="CDD" id="cd00200">
    <property type="entry name" value="WD40"/>
    <property type="match status" value="2"/>
</dbReference>
<reference evidence="7" key="1">
    <citation type="submission" date="2018-02" db="EMBL/GenBank/DDBJ databases">
        <authorList>
            <person name="Moore K."/>
            <person name="Momper L."/>
        </authorList>
    </citation>
    <scope>NUCLEOTIDE SEQUENCE [LARGE SCALE GENOMIC DNA]</scope>
    <source>
        <strain evidence="7">ULC18</strain>
    </source>
</reference>
<feature type="repeat" description="WD" evidence="3">
    <location>
        <begin position="1042"/>
        <end position="1073"/>
    </location>
</feature>
<evidence type="ECO:0000313" key="7">
    <source>
        <dbReference type="Proteomes" id="UP000239576"/>
    </source>
</evidence>
<dbReference type="SUPFAM" id="SSF52540">
    <property type="entry name" value="P-loop containing nucleoside triphosphate hydrolases"/>
    <property type="match status" value="1"/>
</dbReference>
<dbReference type="InterPro" id="IPR015943">
    <property type="entry name" value="WD40/YVTN_repeat-like_dom_sf"/>
</dbReference>
<dbReference type="Pfam" id="PF00400">
    <property type="entry name" value="WD40"/>
    <property type="match status" value="9"/>
</dbReference>
<dbReference type="InterPro" id="IPR027417">
    <property type="entry name" value="P-loop_NTPase"/>
</dbReference>
<dbReference type="Proteomes" id="UP000239576">
    <property type="component" value="Unassembled WGS sequence"/>
</dbReference>
<evidence type="ECO:0000256" key="3">
    <source>
        <dbReference type="PROSITE-ProRule" id="PRU00221"/>
    </source>
</evidence>
<dbReference type="RefSeq" id="WP_106255255.1">
    <property type="nucleotide sequence ID" value="NZ_CAWNSW010000014.1"/>
</dbReference>
<proteinExistence type="predicted"/>
<dbReference type="InterPro" id="IPR020472">
    <property type="entry name" value="WD40_PAC1"/>
</dbReference>
<feature type="repeat" description="WD" evidence="3">
    <location>
        <begin position="1083"/>
        <end position="1117"/>
    </location>
</feature>
<accession>A0A2T1EIZ4</accession>
<dbReference type="InterPro" id="IPR019775">
    <property type="entry name" value="WD40_repeat_CS"/>
</dbReference>
<feature type="domain" description="Novel STAND NTPase 1" evidence="4">
    <location>
        <begin position="542"/>
        <end position="920"/>
    </location>
</feature>
<sequence>MTDSQHSEDYASVNERSLKRLVRAITLSQGRFSLNFVRCNYVELQAEMQQRLQAACGFEVRYLTLPPSSRTLFTAIKATLGDEQPLALMVSGFESVAALDNLLVATNQVRDNFRKSFAFALVLWIDDEVLKKLMRSAPDFSSWAGVPIQFAITTEALIALLTKETDALFENAMEVGAGRFPRSSALYPEIGAHSRGQLKLALKELHDRGQVPPPNLAASLQFVLGQAAYADGQMLEARDLYEQSLAFWEQETTTLDANQRLERLGCLLFYLGLWWRRWAVLHRAEQLAAWHKARDYFQQCVQVLQAGDRPDLAAKFINALGEVLRRLVKLDHIWEELESVAQTSVALHKTYGDPLRLAYSYGLLAEVALSKADWSKAKQYADLALETNNRLPEPTLEAQQQYAERSWMRQHYRSLYLLLLAQAQRHTDSMQHAVETLERAKADCNHAYDPLLYIRILETLRNIYYQQLRYVEAFQTKRDQQSIEQQYSLRAFIGAVRLQPERQVINPALVPIALPESKAGSNHPDEPPPQAVAVAQEILASGRYRDVEKLIKRLSEPRYNLTIIHGPSGVGKSSIIGAGLIPALKQNPIGDRSALPVVLRVYKDWIKELGKSLTASLREKGIRDTAPSLENTSDIQVLLAQLRDNADRRSLLTVLVFDQFEEFFFANLKLSDRRPFLEFLHQCLNHLPFVKIVLSLREDHLHYLLEGSRLYADDITDNILSRDKRYPLGNFSLKDAKEIIEQLTLRSEFHLEPDLINQLVNDLSADQQEVRPIELQVVGAQLQESDITTLQSYQALGLFPKEKLVERFLEQVVKDCGPENKQTATLVLYVLTDDKGTRPLKTQPELIANLQAWELSASADQIDLVLAILVMSGLVLEIPEVPVKRYQLVHDYLATLVRQKLNQEVEDYKFKQQLDKARESDKARERLEADARSRQLRRQVMISAGFVAVPLLGLVLFLVTDFILQRNKAAIAEIDATNALSSSQLSSNNQLEALTNGIRAVTQLQKQQAQPGAVLLDLNQVRNRTIGNVFAAVYSIQEHDYLIGHRLWVASVSFSPNTKLFASASADNTIRLWTQNGKPLKTLEGHESGVNSVSFSPDGQRLASASDDKTIKLWDVQGNLLTTLSGHAFPVTSVSFSPDAQRLVSTSDDFTAKLWDIRTNRAIKTLKGHTDRVKAVSISADGTIATASWDGTVRLWSRDGIELKRFSNDLVRLCDASKARVRLGDELNQIGVNLEHLCREGNTKFTSVSFSPDGKTIAAGNWDTTVKVWNRAGTLLQTLTGHSDRVTSVAFSPSGAVIVSASNDGTMKLWDSTTGIMRRTLKVPGVISASFMDDNTLVSAGADGAVKLWKLDGIAPATLAYETAVTSISFSPDGQWLASASKRFEQDPSVLTTIKNLKLNAAGARALVDGQIKLWSLDGKRTVFSFPSTGNFASVKFNPDPQRHMLASAENSLDRNGRLLKAQVKLWSLDGKQLKQIGAEGEISDLSFSPNGQQLAIAENTLSGSASKQGKVKLWNLDRHTSKVLVVNNNKVNSVSISIEGIITTASDDSTIKLWQQDGQLLNTLKGHTDIVNHVSFSPDGKTLASASTDTTIRLWNLNGQLLQTLTGNSGSVLSANFSADGKLLVSGSDDGKIKLWSVTDGSLLAMLQKSDRPIYSVNFSPQNYRLIASAGSDNKVSLWQFELNSLITSGCSWLKPYLKTVQTAQNEHLCPS</sequence>
<dbReference type="PROSITE" id="PS50082">
    <property type="entry name" value="WD_REPEATS_2"/>
    <property type="match status" value="11"/>
</dbReference>
<dbReference type="SUPFAM" id="SSF48452">
    <property type="entry name" value="TPR-like"/>
    <property type="match status" value="1"/>
</dbReference>
<dbReference type="InterPro" id="IPR011047">
    <property type="entry name" value="Quinoprotein_ADH-like_sf"/>
</dbReference>
<gene>
    <name evidence="6" type="ORF">C7B82_05205</name>
</gene>
<feature type="repeat" description="WD" evidence="3">
    <location>
        <begin position="1333"/>
        <end position="1352"/>
    </location>
</feature>
<dbReference type="PROSITE" id="PS50294">
    <property type="entry name" value="WD_REPEATS_REGION"/>
    <property type="match status" value="8"/>
</dbReference>
<dbReference type="InterPro" id="IPR001680">
    <property type="entry name" value="WD40_rpt"/>
</dbReference>
<keyword evidence="2" id="KW-0677">Repeat</keyword>
<keyword evidence="7" id="KW-1185">Reference proteome</keyword>
<dbReference type="PRINTS" id="PR00320">
    <property type="entry name" value="GPROTEINBRPT"/>
</dbReference>
<dbReference type="Pfam" id="PF25047">
    <property type="entry name" value="Beta-prop_TEP1_2nd"/>
    <property type="match status" value="1"/>
</dbReference>
<feature type="repeat" description="WD" evidence="3">
    <location>
        <begin position="1124"/>
        <end position="1165"/>
    </location>
</feature>
<evidence type="ECO:0000259" key="4">
    <source>
        <dbReference type="Pfam" id="PF20703"/>
    </source>
</evidence>
<dbReference type="OrthoDB" id="434800at2"/>
<feature type="repeat" description="WD" evidence="3">
    <location>
        <begin position="1525"/>
        <end position="1556"/>
    </location>
</feature>
<feature type="repeat" description="WD" evidence="3">
    <location>
        <begin position="1279"/>
        <end position="1320"/>
    </location>
</feature>